<dbReference type="EMBL" id="LAZR01013806">
    <property type="protein sequence ID" value="KKM20253.1"/>
    <property type="molecule type" value="Genomic_DNA"/>
</dbReference>
<gene>
    <name evidence="1" type="ORF">LCGC14_1647290</name>
</gene>
<organism evidence="1">
    <name type="scientific">marine sediment metagenome</name>
    <dbReference type="NCBI Taxonomy" id="412755"/>
    <lineage>
        <taxon>unclassified sequences</taxon>
        <taxon>metagenomes</taxon>
        <taxon>ecological metagenomes</taxon>
    </lineage>
</organism>
<accession>A0A0F9KDQ6</accession>
<reference evidence="1" key="1">
    <citation type="journal article" date="2015" name="Nature">
        <title>Complex archaea that bridge the gap between prokaryotes and eukaryotes.</title>
        <authorList>
            <person name="Spang A."/>
            <person name="Saw J.H."/>
            <person name="Jorgensen S.L."/>
            <person name="Zaremba-Niedzwiedzka K."/>
            <person name="Martijn J."/>
            <person name="Lind A.E."/>
            <person name="van Eijk R."/>
            <person name="Schleper C."/>
            <person name="Guy L."/>
            <person name="Ettema T.J."/>
        </authorList>
    </citation>
    <scope>NUCLEOTIDE SEQUENCE</scope>
</reference>
<evidence type="ECO:0000313" key="1">
    <source>
        <dbReference type="EMBL" id="KKM20253.1"/>
    </source>
</evidence>
<name>A0A0F9KDQ6_9ZZZZ</name>
<dbReference type="Pfam" id="PF08734">
    <property type="entry name" value="GYD"/>
    <property type="match status" value="1"/>
</dbReference>
<proteinExistence type="predicted"/>
<protein>
    <recommendedName>
        <fullName evidence="2">GYD domain-containing protein</fullName>
    </recommendedName>
</protein>
<sequence>MLFIALIKFKKKARDVVEIGKKVMQNLPEGVKIISTYWTLGEYDAVWIYEAPNEKVAIKLGIEAGEAMQTQTLVAIPRDEAMKLLE</sequence>
<comment type="caution">
    <text evidence="1">The sequence shown here is derived from an EMBL/GenBank/DDBJ whole genome shotgun (WGS) entry which is preliminary data.</text>
</comment>
<dbReference type="InterPro" id="IPR014845">
    <property type="entry name" value="GYD/TTHA1554"/>
</dbReference>
<dbReference type="AlphaFoldDB" id="A0A0F9KDQ6"/>
<evidence type="ECO:0008006" key="2">
    <source>
        <dbReference type="Google" id="ProtNLM"/>
    </source>
</evidence>